<dbReference type="KEGG" id="malv:MALV_04080"/>
<dbReference type="AlphaFoldDB" id="A0A6N4UN39"/>
<feature type="region of interest" description="Disordered" evidence="1">
    <location>
        <begin position="36"/>
        <end position="64"/>
    </location>
</feature>
<proteinExistence type="predicted"/>
<dbReference type="EMBL" id="AP022565">
    <property type="protein sequence ID" value="BBX25283.1"/>
    <property type="molecule type" value="Genomic_DNA"/>
</dbReference>
<dbReference type="Proteomes" id="UP000466906">
    <property type="component" value="Chromosome"/>
</dbReference>
<protein>
    <submittedName>
        <fullName evidence="2">Uncharacterized protein</fullName>
    </submittedName>
</protein>
<sequence length="80" mass="8949">MAGDVVGVELRRVYRRGTSCPDGRDLLIELAGAAGGEHHDRPLREPHRDFDADLATPPENHHDTRIRASRVIHGSDYVLR</sequence>
<name>A0A6N4UN39_9MYCO</name>
<accession>A0A6N4UN39</accession>
<organism evidence="2 3">
    <name type="scientific">Mycolicibacterium alvei</name>
    <dbReference type="NCBI Taxonomy" id="67081"/>
    <lineage>
        <taxon>Bacteria</taxon>
        <taxon>Bacillati</taxon>
        <taxon>Actinomycetota</taxon>
        <taxon>Actinomycetes</taxon>
        <taxon>Mycobacteriales</taxon>
        <taxon>Mycobacteriaceae</taxon>
        <taxon>Mycolicibacterium</taxon>
    </lineage>
</organism>
<keyword evidence="3" id="KW-1185">Reference proteome</keyword>
<feature type="compositionally biased region" description="Basic and acidic residues" evidence="1">
    <location>
        <begin position="36"/>
        <end position="51"/>
    </location>
</feature>
<reference evidence="2 3" key="1">
    <citation type="journal article" date="2019" name="Emerg. Microbes Infect.">
        <title>Comprehensive subspecies identification of 175 nontuberculous mycobacteria species based on 7547 genomic profiles.</title>
        <authorList>
            <person name="Matsumoto Y."/>
            <person name="Kinjo T."/>
            <person name="Motooka D."/>
            <person name="Nabeya D."/>
            <person name="Jung N."/>
            <person name="Uechi K."/>
            <person name="Horii T."/>
            <person name="Iida T."/>
            <person name="Fujita J."/>
            <person name="Nakamura S."/>
        </authorList>
    </citation>
    <scope>NUCLEOTIDE SEQUENCE [LARGE SCALE GENOMIC DNA]</scope>
    <source>
        <strain evidence="2 3">JCM 12272</strain>
    </source>
</reference>
<gene>
    <name evidence="2" type="ORF">MALV_04080</name>
</gene>
<evidence type="ECO:0000313" key="2">
    <source>
        <dbReference type="EMBL" id="BBX25283.1"/>
    </source>
</evidence>
<evidence type="ECO:0000313" key="3">
    <source>
        <dbReference type="Proteomes" id="UP000466906"/>
    </source>
</evidence>
<evidence type="ECO:0000256" key="1">
    <source>
        <dbReference type="SAM" id="MobiDB-lite"/>
    </source>
</evidence>